<sequence>MPVFGLLASALAYQETFPPGKVLGAALVFAGLALHVFGGRWWRR</sequence>
<dbReference type="RefSeq" id="WP_380059131.1">
    <property type="nucleotide sequence ID" value="NZ_JBHSWB010000003.1"/>
</dbReference>
<dbReference type="InterPro" id="IPR037185">
    <property type="entry name" value="EmrE-like"/>
</dbReference>
<dbReference type="SUPFAM" id="SSF103481">
    <property type="entry name" value="Multidrug resistance efflux transporter EmrE"/>
    <property type="match status" value="1"/>
</dbReference>
<organism evidence="2 3">
    <name type="scientific">Deinococcus multiflagellatus</name>
    <dbReference type="NCBI Taxonomy" id="1656887"/>
    <lineage>
        <taxon>Bacteria</taxon>
        <taxon>Thermotogati</taxon>
        <taxon>Deinococcota</taxon>
        <taxon>Deinococci</taxon>
        <taxon>Deinococcales</taxon>
        <taxon>Deinococcaceae</taxon>
        <taxon>Deinococcus</taxon>
    </lineage>
</organism>
<keyword evidence="3" id="KW-1185">Reference proteome</keyword>
<comment type="caution">
    <text evidence="2">The sequence shown here is derived from an EMBL/GenBank/DDBJ whole genome shotgun (WGS) entry which is preliminary data.</text>
</comment>
<evidence type="ECO:0000256" key="1">
    <source>
        <dbReference type="SAM" id="Phobius"/>
    </source>
</evidence>
<proteinExistence type="predicted"/>
<feature type="transmembrane region" description="Helical" evidence="1">
    <location>
        <begin position="22"/>
        <end position="42"/>
    </location>
</feature>
<name>A0ABW1ZUM6_9DEIO</name>
<protein>
    <recommendedName>
        <fullName evidence="4">EamA domain-containing protein</fullName>
    </recommendedName>
</protein>
<reference evidence="3" key="1">
    <citation type="journal article" date="2019" name="Int. J. Syst. Evol. Microbiol.">
        <title>The Global Catalogue of Microorganisms (GCM) 10K type strain sequencing project: providing services to taxonomists for standard genome sequencing and annotation.</title>
        <authorList>
            <consortium name="The Broad Institute Genomics Platform"/>
            <consortium name="The Broad Institute Genome Sequencing Center for Infectious Disease"/>
            <person name="Wu L."/>
            <person name="Ma J."/>
        </authorList>
    </citation>
    <scope>NUCLEOTIDE SEQUENCE [LARGE SCALE GENOMIC DNA]</scope>
    <source>
        <strain evidence="3">CCUG 63830</strain>
    </source>
</reference>
<dbReference type="EMBL" id="JBHSWB010000003">
    <property type="protein sequence ID" value="MFC6663322.1"/>
    <property type="molecule type" value="Genomic_DNA"/>
</dbReference>
<dbReference type="Proteomes" id="UP001596317">
    <property type="component" value="Unassembled WGS sequence"/>
</dbReference>
<accession>A0ABW1ZUM6</accession>
<evidence type="ECO:0000313" key="3">
    <source>
        <dbReference type="Proteomes" id="UP001596317"/>
    </source>
</evidence>
<evidence type="ECO:0008006" key="4">
    <source>
        <dbReference type="Google" id="ProtNLM"/>
    </source>
</evidence>
<evidence type="ECO:0000313" key="2">
    <source>
        <dbReference type="EMBL" id="MFC6663322.1"/>
    </source>
</evidence>
<keyword evidence="1" id="KW-1133">Transmembrane helix</keyword>
<gene>
    <name evidence="2" type="ORF">ACFP90_25115</name>
</gene>
<keyword evidence="1" id="KW-0812">Transmembrane</keyword>
<keyword evidence="1" id="KW-0472">Membrane</keyword>